<keyword evidence="3" id="KW-1185">Reference proteome</keyword>
<name>A0A2T9JTZ1_9CAUL</name>
<dbReference type="EMBL" id="QDKQ01000053">
    <property type="protein sequence ID" value="PVM87192.1"/>
    <property type="molecule type" value="Genomic_DNA"/>
</dbReference>
<evidence type="ECO:0000256" key="1">
    <source>
        <dbReference type="SAM" id="Phobius"/>
    </source>
</evidence>
<evidence type="ECO:0000313" key="2">
    <source>
        <dbReference type="EMBL" id="PVM87192.1"/>
    </source>
</evidence>
<comment type="caution">
    <text evidence="2">The sequence shown here is derived from an EMBL/GenBank/DDBJ whole genome shotgun (WGS) entry which is preliminary data.</text>
</comment>
<dbReference type="Proteomes" id="UP000245073">
    <property type="component" value="Unassembled WGS sequence"/>
</dbReference>
<proteinExistence type="predicted"/>
<dbReference type="AlphaFoldDB" id="A0A2T9JTZ1"/>
<dbReference type="RefSeq" id="WP_109101659.1">
    <property type="nucleotide sequence ID" value="NZ_QDKQ01000053.1"/>
</dbReference>
<gene>
    <name evidence="2" type="ORF">DDF67_14910</name>
</gene>
<reference evidence="2 3" key="1">
    <citation type="submission" date="2018-04" db="EMBL/GenBank/DDBJ databases">
        <title>The genome sequence of Caulobacter sp. 744.</title>
        <authorList>
            <person name="Gao J."/>
            <person name="Sun J."/>
        </authorList>
    </citation>
    <scope>NUCLEOTIDE SEQUENCE [LARGE SCALE GENOMIC DNA]</scope>
    <source>
        <strain evidence="2 3">774</strain>
    </source>
</reference>
<evidence type="ECO:0000313" key="3">
    <source>
        <dbReference type="Proteomes" id="UP000245073"/>
    </source>
</evidence>
<keyword evidence="1" id="KW-0472">Membrane</keyword>
<feature type="transmembrane region" description="Helical" evidence="1">
    <location>
        <begin position="36"/>
        <end position="56"/>
    </location>
</feature>
<protein>
    <submittedName>
        <fullName evidence="2">Uncharacterized protein</fullName>
    </submittedName>
</protein>
<keyword evidence="1" id="KW-0812">Transmembrane</keyword>
<sequence length="60" mass="6857">MERFERPLEGPGSERRLKTIQGRFRVASAKGRRNPYFPLVVIGVFAASGLASWLLLRLVW</sequence>
<accession>A0A2T9JTZ1</accession>
<organism evidence="2 3">
    <name type="scientific">Caulobacter endophyticus</name>
    <dbReference type="NCBI Taxonomy" id="2172652"/>
    <lineage>
        <taxon>Bacteria</taxon>
        <taxon>Pseudomonadati</taxon>
        <taxon>Pseudomonadota</taxon>
        <taxon>Alphaproteobacteria</taxon>
        <taxon>Caulobacterales</taxon>
        <taxon>Caulobacteraceae</taxon>
        <taxon>Caulobacter</taxon>
    </lineage>
</organism>
<keyword evidence="1" id="KW-1133">Transmembrane helix</keyword>